<evidence type="ECO:0000313" key="4">
    <source>
        <dbReference type="Proteomes" id="UP000001353"/>
    </source>
</evidence>
<accession>F7ZAL1</accession>
<dbReference type="InterPro" id="IPR022472">
    <property type="entry name" value="VPLPA-CTERM"/>
</dbReference>
<evidence type="ECO:0000313" key="3">
    <source>
        <dbReference type="EMBL" id="AEI93011.1"/>
    </source>
</evidence>
<keyword evidence="4" id="KW-1185">Reference proteome</keyword>
<dbReference type="eggNOG" id="ENOG5032XD7">
    <property type="taxonomic scope" value="Bacteria"/>
</dbReference>
<evidence type="ECO:0000256" key="1">
    <source>
        <dbReference type="SAM" id="Phobius"/>
    </source>
</evidence>
<feature type="transmembrane region" description="Helical" evidence="1">
    <location>
        <begin position="232"/>
        <end position="252"/>
    </location>
</feature>
<feature type="chain" id="PRO_5003372967" description="PEP-CTERM protein-sorting domain-containing protein" evidence="2">
    <location>
        <begin position="21"/>
        <end position="260"/>
    </location>
</feature>
<dbReference type="NCBIfam" id="TIGR03370">
    <property type="entry name" value="VPLPA-CTERM"/>
    <property type="match status" value="1"/>
</dbReference>
<keyword evidence="2" id="KW-0732">Signal</keyword>
<reference evidence="3 4" key="1">
    <citation type="journal article" date="2011" name="BMC Genomics">
        <title>Comparative genome analysis and genome-guided physiological analysis of Roseobacter litoralis.</title>
        <authorList>
            <person name="Kalhoefer D."/>
            <person name="Thole S."/>
            <person name="Voget S."/>
            <person name="Lehmann R."/>
            <person name="Liesegang H."/>
            <person name="Wollher A."/>
            <person name="Daniel R."/>
            <person name="Simon M."/>
            <person name="Brinkhoff T."/>
        </authorList>
    </citation>
    <scope>NUCLEOTIDE SEQUENCE [LARGE SCALE GENOMIC DNA]</scope>
    <source>
        <strain evidence="4">ATCC 49566 / DSM 6996 / JCM 21268 / NBRC 15278 / OCh 149</strain>
    </source>
</reference>
<sequence>MLRTTVAAAALLSFGSVAHATTITAQVFTPTDFANLTNGAVVEDFELSSILTGTFANTQAVRGVGSVEEGELSGDLTTKVGTFGSLWTAGDLLGSGSTCSRFDLGAADCNGIALQKSPDDTNGQGNIVPDNGNFAINSNDTQGIVWNAALAGGTLFTTLVFAIQDAADVGAKTLTVELGDGTKAVFSGSLFGNNDTNIVKISFDAGVASAEVSIETSRNDAFTVDGAAISPVPLPASSLLLIGGMAALAGVARRRKNKKA</sequence>
<proteinExistence type="predicted"/>
<keyword evidence="1" id="KW-1133">Transmembrane helix</keyword>
<protein>
    <recommendedName>
        <fullName evidence="5">PEP-CTERM protein-sorting domain-containing protein</fullName>
    </recommendedName>
</protein>
<keyword evidence="1" id="KW-0472">Membrane</keyword>
<dbReference type="RefSeq" id="WP_013960950.1">
    <property type="nucleotide sequence ID" value="NC_015730.1"/>
</dbReference>
<dbReference type="AlphaFoldDB" id="F7ZAL1"/>
<evidence type="ECO:0000256" key="2">
    <source>
        <dbReference type="SAM" id="SignalP"/>
    </source>
</evidence>
<name>F7ZAL1_ROSLO</name>
<evidence type="ECO:0008006" key="5">
    <source>
        <dbReference type="Google" id="ProtNLM"/>
    </source>
</evidence>
<dbReference type="KEGG" id="rli:RLO149_c010000"/>
<dbReference type="OrthoDB" id="7864696at2"/>
<organism evidence="3 4">
    <name type="scientific">Roseobacter litoralis (strain ATCC 49566 / DSM 6996 / JCM 21268 / NBRC 15278 / OCh 149)</name>
    <dbReference type="NCBI Taxonomy" id="391595"/>
    <lineage>
        <taxon>Bacteria</taxon>
        <taxon>Pseudomonadati</taxon>
        <taxon>Pseudomonadota</taxon>
        <taxon>Alphaproteobacteria</taxon>
        <taxon>Rhodobacterales</taxon>
        <taxon>Roseobacteraceae</taxon>
        <taxon>Roseobacter</taxon>
    </lineage>
</organism>
<dbReference type="EMBL" id="CP002623">
    <property type="protein sequence ID" value="AEI93011.1"/>
    <property type="molecule type" value="Genomic_DNA"/>
</dbReference>
<dbReference type="HOGENOM" id="CLU_1052647_0_0_5"/>
<dbReference type="Proteomes" id="UP000001353">
    <property type="component" value="Chromosome"/>
</dbReference>
<feature type="signal peptide" evidence="2">
    <location>
        <begin position="1"/>
        <end position="20"/>
    </location>
</feature>
<keyword evidence="1" id="KW-0812">Transmembrane</keyword>
<dbReference type="STRING" id="391595.RLO149_c010000"/>
<gene>
    <name evidence="3" type="ordered locus">RLO149_c010000</name>
</gene>